<keyword evidence="5" id="KW-1185">Reference proteome</keyword>
<dbReference type="EMBL" id="CP031026">
    <property type="protein sequence ID" value="AZA17280.1"/>
    <property type="molecule type" value="Genomic_DNA"/>
</dbReference>
<keyword evidence="1" id="KW-1133">Transmembrane helix</keyword>
<dbReference type="Proteomes" id="UP000274035">
    <property type="component" value="Segment"/>
</dbReference>
<gene>
    <name evidence="4" type="ORF">DQL93_0505</name>
</gene>
<name>A0A3G6JKX0_9CAUD</name>
<evidence type="ECO:0000313" key="4">
    <source>
        <dbReference type="EMBL" id="AZA17280.1"/>
    </source>
</evidence>
<proteinExistence type="predicted"/>
<feature type="transmembrane region" description="Helical" evidence="1">
    <location>
        <begin position="97"/>
        <end position="115"/>
    </location>
</feature>
<dbReference type="PANTHER" id="PTHR41287:SF1">
    <property type="entry name" value="PROTEIN YMFN"/>
    <property type="match status" value="1"/>
</dbReference>
<dbReference type="InterPro" id="IPR027417">
    <property type="entry name" value="P-loop_NTPase"/>
</dbReference>
<feature type="domain" description="Terminase large subunit-like endonuclease" evidence="3">
    <location>
        <begin position="288"/>
        <end position="570"/>
    </location>
</feature>
<dbReference type="Pfam" id="PF20441">
    <property type="entry name" value="TerL_nuclease"/>
    <property type="match status" value="1"/>
</dbReference>
<keyword evidence="1" id="KW-0812">Transmembrane</keyword>
<protein>
    <recommendedName>
        <fullName evidence="6">Terminase large subunit</fullName>
    </recommendedName>
</protein>
<evidence type="ECO:0008006" key="6">
    <source>
        <dbReference type="Google" id="ProtNLM"/>
    </source>
</evidence>
<dbReference type="InterPro" id="IPR046462">
    <property type="entry name" value="TerL_nuclease"/>
</dbReference>
<evidence type="ECO:0000259" key="2">
    <source>
        <dbReference type="Pfam" id="PF03354"/>
    </source>
</evidence>
<feature type="transmembrane region" description="Helical" evidence="1">
    <location>
        <begin position="136"/>
        <end position="153"/>
    </location>
</feature>
<evidence type="ECO:0000256" key="1">
    <source>
        <dbReference type="SAM" id="Phobius"/>
    </source>
</evidence>
<dbReference type="InterPro" id="IPR005021">
    <property type="entry name" value="Terminase_largesu-like"/>
</dbReference>
<keyword evidence="1" id="KW-0472">Membrane</keyword>
<dbReference type="Gene3D" id="3.40.50.300">
    <property type="entry name" value="P-loop containing nucleotide triphosphate hydrolases"/>
    <property type="match status" value="1"/>
</dbReference>
<dbReference type="GO" id="GO:0004519">
    <property type="term" value="F:endonuclease activity"/>
    <property type="evidence" value="ECO:0007669"/>
    <property type="project" value="InterPro"/>
</dbReference>
<dbReference type="InterPro" id="IPR046461">
    <property type="entry name" value="TerL_ATPase"/>
</dbReference>
<dbReference type="Pfam" id="PF03354">
    <property type="entry name" value="TerL_ATPase"/>
    <property type="match status" value="1"/>
</dbReference>
<evidence type="ECO:0000313" key="5">
    <source>
        <dbReference type="Proteomes" id="UP000274035"/>
    </source>
</evidence>
<dbReference type="PANTHER" id="PTHR41287">
    <property type="match status" value="1"/>
</dbReference>
<sequence>MTMTRNKTLLQELKNHPAYIYAQNVVDYYEKEQPGKKIKSPKEIAGKDVYIVCKQFIKEVKKNNKGDWYFSLKTLSRINSFLKLINMAKGVARGKTVYSSLVGFQWFFIVNILCWKTKDDHSIRRYQTATMLIARKNSKTFLSAIIFILLLLLEPKYSHFYSVAPDRELSGMIKAQIEELLDSSPALLKYFKVTKKKITCVPKQSDFENLANSNDRLDGREPSVFLSDETGALPNNYPVEAMRSGQILIPNKLGIIISTAYTTLSNPMTEEIEKAEDKINEDNGKLYDPRYFALIYRPDRPEDWKTDDVEMLKANPLAQHIKETKEYLIKKRDNAAIYPAERQNFLTKHMNIFVDGKAGEQFVTETELDRCVFNDYDWSGRHVYVGLDFAESNDNFGLSMVTYDDSVNKFVAKSWSFYPKEKETEKSKIESIDYHLASQKGWSIPMGQVTIDYGEAEEFFLGLEKTYGVVIEKFGYDKWNARSSVARFQREGYVGVEVPQNVSGLYPGTKLLREAIENEMFAFEKNDMLKQNFLNARMVTDMNMSYFLNKKQSKGKIDMVASLVDAMALYQFDEVESIAWGNVGATVF</sequence>
<reference evidence="4 5" key="1">
    <citation type="submission" date="2018-09" db="EMBL/GenBank/DDBJ databases">
        <authorList>
            <person name="Somerville V."/>
        </authorList>
    </citation>
    <scope>NUCLEOTIDE SEQUENCE [LARGE SCALE GENOMIC DNA]</scope>
</reference>
<organism evidence="4 5">
    <name type="scientific">Lactobacillus phage ViSo-2018a</name>
    <dbReference type="NCBI Taxonomy" id="2267607"/>
    <lineage>
        <taxon>Viruses</taxon>
        <taxon>Duplodnaviria</taxon>
        <taxon>Heunggongvirae</taxon>
        <taxon>Uroviricota</taxon>
        <taxon>Caudoviricetes</taxon>
        <taxon>Tybeckvirinae</taxon>
        <taxon>Lidleunavirus</taxon>
        <taxon>Lidleunavirus ViSo2018a</taxon>
    </lineage>
</organism>
<feature type="domain" description="Terminase large subunit-like ATPase" evidence="2">
    <location>
        <begin position="104"/>
        <end position="276"/>
    </location>
</feature>
<accession>A0A3G6JKX0</accession>
<evidence type="ECO:0000259" key="3">
    <source>
        <dbReference type="Pfam" id="PF20441"/>
    </source>
</evidence>